<dbReference type="InterPro" id="IPR009069">
    <property type="entry name" value="Cys_alpha_HP_mot_SF"/>
</dbReference>
<dbReference type="SUPFAM" id="SSF47072">
    <property type="entry name" value="Cysteine alpha-hairpin motif"/>
    <property type="match status" value="1"/>
</dbReference>
<sequence length="130" mass="15013">MKLTTVCSRLYKRSTTHFPNMEHYKYTYYRDPVLKNKVSGKGEKEPRAVCVEEMTVMLNCLKNSDFDQKPCTQLINAFKTCVQTAEASRKKAKELRKSGVFDLSEEVTDSGKRLPAEQVTKLLRRFPEPT</sequence>
<comment type="caution">
    <text evidence="1">The sequence shown here is derived from an EMBL/GenBank/DDBJ whole genome shotgun (WGS) entry which is preliminary data.</text>
</comment>
<reference evidence="1" key="1">
    <citation type="submission" date="2024-06" db="EMBL/GenBank/DDBJ databases">
        <authorList>
            <person name="Liu X."/>
            <person name="Lenzi L."/>
            <person name="Haldenby T S."/>
            <person name="Uol C."/>
        </authorList>
    </citation>
    <scope>NUCLEOTIDE SEQUENCE</scope>
</reference>
<evidence type="ECO:0008006" key="3">
    <source>
        <dbReference type="Google" id="ProtNLM"/>
    </source>
</evidence>
<dbReference type="AlphaFoldDB" id="A0AAV2TM08"/>
<organism evidence="1 2">
    <name type="scientific">Calicophoron daubneyi</name>
    <name type="common">Rumen fluke</name>
    <name type="synonym">Paramphistomum daubneyi</name>
    <dbReference type="NCBI Taxonomy" id="300641"/>
    <lineage>
        <taxon>Eukaryota</taxon>
        <taxon>Metazoa</taxon>
        <taxon>Spiralia</taxon>
        <taxon>Lophotrochozoa</taxon>
        <taxon>Platyhelminthes</taxon>
        <taxon>Trematoda</taxon>
        <taxon>Digenea</taxon>
        <taxon>Plagiorchiida</taxon>
        <taxon>Pronocephalata</taxon>
        <taxon>Paramphistomoidea</taxon>
        <taxon>Paramphistomidae</taxon>
        <taxon>Calicophoron</taxon>
    </lineage>
</organism>
<dbReference type="PANTHER" id="PTHR31278:SF2">
    <property type="entry name" value="SMALL RIBOSOMAL SUBUNIT PROTEIN MS37"/>
    <property type="match status" value="1"/>
</dbReference>
<name>A0AAV2TM08_CALDB</name>
<accession>A0AAV2TM08</accession>
<gene>
    <name evidence="1" type="ORF">CDAUBV1_LOCUS12366</name>
</gene>
<dbReference type="InterPro" id="IPR033620">
    <property type="entry name" value="Ribosomal_mS37_met"/>
</dbReference>
<dbReference type="PANTHER" id="PTHR31278">
    <property type="entry name" value="CHCHD1"/>
    <property type="match status" value="1"/>
</dbReference>
<evidence type="ECO:0000313" key="2">
    <source>
        <dbReference type="Proteomes" id="UP001497525"/>
    </source>
</evidence>
<dbReference type="GO" id="GO:0032543">
    <property type="term" value="P:mitochondrial translation"/>
    <property type="evidence" value="ECO:0007669"/>
    <property type="project" value="InterPro"/>
</dbReference>
<protein>
    <recommendedName>
        <fullName evidence="3">Coiled-coil-helix-coiled-coil-helix domain-containing protein 1</fullName>
    </recommendedName>
</protein>
<evidence type="ECO:0000313" key="1">
    <source>
        <dbReference type="EMBL" id="CAL5137886.1"/>
    </source>
</evidence>
<proteinExistence type="predicted"/>
<dbReference type="GO" id="GO:0003723">
    <property type="term" value="F:RNA binding"/>
    <property type="evidence" value="ECO:0007669"/>
    <property type="project" value="TreeGrafter"/>
</dbReference>
<dbReference type="Proteomes" id="UP001497525">
    <property type="component" value="Unassembled WGS sequence"/>
</dbReference>
<dbReference type="GO" id="GO:0005654">
    <property type="term" value="C:nucleoplasm"/>
    <property type="evidence" value="ECO:0007669"/>
    <property type="project" value="TreeGrafter"/>
</dbReference>
<dbReference type="GO" id="GO:0005761">
    <property type="term" value="C:mitochondrial ribosome"/>
    <property type="evidence" value="ECO:0007669"/>
    <property type="project" value="InterPro"/>
</dbReference>
<dbReference type="EMBL" id="CAXLJL010000445">
    <property type="protein sequence ID" value="CAL5137886.1"/>
    <property type="molecule type" value="Genomic_DNA"/>
</dbReference>